<dbReference type="Pfam" id="PF02775">
    <property type="entry name" value="TPP_enzyme_C"/>
    <property type="match status" value="1"/>
</dbReference>
<keyword evidence="1" id="KW-0560">Oxidoreductase</keyword>
<sequence>MSIKIITPVAEFAELLPQEYKDLVAHGPYNERRFVRDLGTFKEIVDEHPHCAGCGVALAIRLLAAALPSPADTLIVGTPGCSFFALIQTALNYSNTAFGNQNAVATGLKRMLEIRFPHVHKDVVVVAGDGGIADIGLDLTLHSWFRREKITTVMLDNEVYANTGGQESGMSRQGQVLNMAPRGKHFPKIPVFELAKVSGCVYGVRVTVASPHKVGRAIRNAILIARELGPTYVQVYTPCPTNMKFPPNQTLKVAKEAEKDHYSYEEFMSAEAAEYLVQSKAESKEM</sequence>
<dbReference type="HOGENOM" id="CLU_084782_0_0_9"/>
<reference evidence="3 4" key="2">
    <citation type="journal article" date="2008" name="Science">
        <title>Environmental genomics reveals a single-species ecosystem deep within Earth.</title>
        <authorList>
            <person name="Chivian D."/>
            <person name="Brodie E.L."/>
            <person name="Alm E.J."/>
            <person name="Culley D.E."/>
            <person name="Dehal P.S."/>
            <person name="Desantis T.Z."/>
            <person name="Gihring T.M."/>
            <person name="Lapidus A."/>
            <person name="Lin L.H."/>
            <person name="Lowry S.R."/>
            <person name="Moser D.P."/>
            <person name="Richardson P.M."/>
            <person name="Southam G."/>
            <person name="Wanger G."/>
            <person name="Pratt L.M."/>
            <person name="Andersen G.L."/>
            <person name="Hazen T.C."/>
            <person name="Brockman F.J."/>
            <person name="Arkin A.P."/>
            <person name="Onstott T.C."/>
        </authorList>
    </citation>
    <scope>NUCLEOTIDE SEQUENCE [LARGE SCALE GENOMIC DNA]</scope>
    <source>
        <strain evidence="3 4">MP104C</strain>
    </source>
</reference>
<dbReference type="InterPro" id="IPR029061">
    <property type="entry name" value="THDP-binding"/>
</dbReference>
<evidence type="ECO:0000313" key="4">
    <source>
        <dbReference type="Proteomes" id="UP000008544"/>
    </source>
</evidence>
<dbReference type="PANTHER" id="PTHR42897:SF2">
    <property type="entry name" value="PYRUVATE SYNTHASE SUBUNIT PORB"/>
    <property type="match status" value="1"/>
</dbReference>
<dbReference type="Gene3D" id="3.40.50.970">
    <property type="match status" value="1"/>
</dbReference>
<reference evidence="4" key="1">
    <citation type="submission" date="2007-10" db="EMBL/GenBank/DDBJ databases">
        <title>Complete sequence of chromosome of Desulforudis audaxviator MP104C.</title>
        <authorList>
            <person name="Copeland A."/>
            <person name="Lucas S."/>
            <person name="Lapidus A."/>
            <person name="Barry K."/>
            <person name="Glavina del Rio T."/>
            <person name="Dalin E."/>
            <person name="Tice H."/>
            <person name="Bruce D."/>
            <person name="Pitluck S."/>
            <person name="Lowry S.R."/>
            <person name="Larimer F."/>
            <person name="Land M.L."/>
            <person name="Hauser L."/>
            <person name="Kyrpides N."/>
            <person name="Ivanova N.N."/>
            <person name="Richardson P."/>
        </authorList>
    </citation>
    <scope>NUCLEOTIDE SEQUENCE [LARGE SCALE GENOMIC DNA]</scope>
    <source>
        <strain evidence="4">MP104C</strain>
    </source>
</reference>
<organism evidence="3 4">
    <name type="scientific">Desulforudis audaxviator (strain MP104C)</name>
    <dbReference type="NCBI Taxonomy" id="477974"/>
    <lineage>
        <taxon>Bacteria</taxon>
        <taxon>Bacillati</taxon>
        <taxon>Bacillota</taxon>
        <taxon>Clostridia</taxon>
        <taxon>Thermoanaerobacterales</taxon>
        <taxon>Candidatus Desulforudaceae</taxon>
        <taxon>Candidatus Desulforudis</taxon>
    </lineage>
</organism>
<dbReference type="Proteomes" id="UP000008544">
    <property type="component" value="Chromosome"/>
</dbReference>
<evidence type="ECO:0000256" key="1">
    <source>
        <dbReference type="ARBA" id="ARBA00023002"/>
    </source>
</evidence>
<dbReference type="eggNOG" id="COG1013">
    <property type="taxonomic scope" value="Bacteria"/>
</dbReference>
<dbReference type="GO" id="GO:0016491">
    <property type="term" value="F:oxidoreductase activity"/>
    <property type="evidence" value="ECO:0007669"/>
    <property type="project" value="UniProtKB-KW"/>
</dbReference>
<protein>
    <submittedName>
        <fullName evidence="3">Thiamine pyrophosphate enzyme domain protein TPP-binding</fullName>
    </submittedName>
</protein>
<dbReference type="AlphaFoldDB" id="B1I5X2"/>
<feature type="domain" description="Thiamine pyrophosphate enzyme TPP-binding" evidence="2">
    <location>
        <begin position="92"/>
        <end position="235"/>
    </location>
</feature>
<evidence type="ECO:0000313" key="3">
    <source>
        <dbReference type="EMBL" id="ACA60452.1"/>
    </source>
</evidence>
<dbReference type="EMBL" id="CP000860">
    <property type="protein sequence ID" value="ACA60452.1"/>
    <property type="molecule type" value="Genomic_DNA"/>
</dbReference>
<proteinExistence type="predicted"/>
<gene>
    <name evidence="3" type="ordered locus">Daud_1961</name>
</gene>
<dbReference type="RefSeq" id="WP_012303027.1">
    <property type="nucleotide sequence ID" value="NC_010424.1"/>
</dbReference>
<dbReference type="OrthoDB" id="9794954at2"/>
<dbReference type="InterPro" id="IPR011766">
    <property type="entry name" value="TPP_enzyme_TPP-bd"/>
</dbReference>
<dbReference type="PANTHER" id="PTHR42897">
    <property type="entry name" value="PYRUVATE SYNTHASE SUBUNIT PORB"/>
    <property type="match status" value="1"/>
</dbReference>
<dbReference type="SUPFAM" id="SSF52518">
    <property type="entry name" value="Thiamin diphosphate-binding fold (THDP-binding)"/>
    <property type="match status" value="1"/>
</dbReference>
<accession>B1I5X2</accession>
<evidence type="ECO:0000259" key="2">
    <source>
        <dbReference type="Pfam" id="PF02775"/>
    </source>
</evidence>
<keyword evidence="4" id="KW-1185">Reference proteome</keyword>
<dbReference type="STRING" id="477974.Daud_1961"/>
<dbReference type="GO" id="GO:0030976">
    <property type="term" value="F:thiamine pyrophosphate binding"/>
    <property type="evidence" value="ECO:0007669"/>
    <property type="project" value="InterPro"/>
</dbReference>
<name>B1I5X2_DESAP</name>
<dbReference type="InterPro" id="IPR051479">
    <property type="entry name" value="PorB-like"/>
</dbReference>
<dbReference type="KEGG" id="dau:Daud_1961"/>